<reference evidence="1" key="2">
    <citation type="submission" date="2021-09" db="EMBL/GenBank/DDBJ databases">
        <authorList>
            <person name="Jia N."/>
            <person name="Wang J."/>
            <person name="Shi W."/>
            <person name="Du L."/>
            <person name="Sun Y."/>
            <person name="Zhan W."/>
            <person name="Jiang J."/>
            <person name="Wang Q."/>
            <person name="Zhang B."/>
            <person name="Ji P."/>
            <person name="Sakyi L.B."/>
            <person name="Cui X."/>
            <person name="Yuan T."/>
            <person name="Jiang B."/>
            <person name="Yang W."/>
            <person name="Lam T.T.-Y."/>
            <person name="Chang Q."/>
            <person name="Ding S."/>
            <person name="Wang X."/>
            <person name="Zhu J."/>
            <person name="Ruan X."/>
            <person name="Zhao L."/>
            <person name="Wei J."/>
            <person name="Que T."/>
            <person name="Du C."/>
            <person name="Cheng J."/>
            <person name="Dai P."/>
            <person name="Han X."/>
            <person name="Huang E."/>
            <person name="Gao Y."/>
            <person name="Liu J."/>
            <person name="Shao H."/>
            <person name="Ye R."/>
            <person name="Li L."/>
            <person name="Wei W."/>
            <person name="Wang X."/>
            <person name="Wang C."/>
            <person name="Huo Q."/>
            <person name="Li W."/>
            <person name="Guo W."/>
            <person name="Chen H."/>
            <person name="Chen S."/>
            <person name="Zhou L."/>
            <person name="Zhou L."/>
            <person name="Ni X."/>
            <person name="Tian J."/>
            <person name="Zhou Y."/>
            <person name="Sheng Y."/>
            <person name="Liu T."/>
            <person name="Pan Y."/>
            <person name="Xia L."/>
            <person name="Li J."/>
            <person name="Zhao F."/>
            <person name="Cao W."/>
        </authorList>
    </citation>
    <scope>NUCLEOTIDE SEQUENCE</scope>
    <source>
        <strain evidence="1">Rmic-2018</strain>
        <tissue evidence="1">Larvae</tissue>
    </source>
</reference>
<keyword evidence="2" id="KW-1185">Reference proteome</keyword>
<proteinExistence type="predicted"/>
<organism evidence="1 2">
    <name type="scientific">Rhipicephalus microplus</name>
    <name type="common">Cattle tick</name>
    <name type="synonym">Boophilus microplus</name>
    <dbReference type="NCBI Taxonomy" id="6941"/>
    <lineage>
        <taxon>Eukaryota</taxon>
        <taxon>Metazoa</taxon>
        <taxon>Ecdysozoa</taxon>
        <taxon>Arthropoda</taxon>
        <taxon>Chelicerata</taxon>
        <taxon>Arachnida</taxon>
        <taxon>Acari</taxon>
        <taxon>Parasitiformes</taxon>
        <taxon>Ixodida</taxon>
        <taxon>Ixodoidea</taxon>
        <taxon>Ixodidae</taxon>
        <taxon>Rhipicephalinae</taxon>
        <taxon>Rhipicephalus</taxon>
        <taxon>Boophilus</taxon>
    </lineage>
</organism>
<protein>
    <submittedName>
        <fullName evidence="1">Uncharacterized protein</fullName>
    </submittedName>
</protein>
<reference evidence="1" key="1">
    <citation type="journal article" date="2020" name="Cell">
        <title>Large-Scale Comparative Analyses of Tick Genomes Elucidate Their Genetic Diversity and Vector Capacities.</title>
        <authorList>
            <consortium name="Tick Genome and Microbiome Consortium (TIGMIC)"/>
            <person name="Jia N."/>
            <person name="Wang J."/>
            <person name="Shi W."/>
            <person name="Du L."/>
            <person name="Sun Y."/>
            <person name="Zhan W."/>
            <person name="Jiang J.F."/>
            <person name="Wang Q."/>
            <person name="Zhang B."/>
            <person name="Ji P."/>
            <person name="Bell-Sakyi L."/>
            <person name="Cui X.M."/>
            <person name="Yuan T.T."/>
            <person name="Jiang B.G."/>
            <person name="Yang W.F."/>
            <person name="Lam T.T."/>
            <person name="Chang Q.C."/>
            <person name="Ding S.J."/>
            <person name="Wang X.J."/>
            <person name="Zhu J.G."/>
            <person name="Ruan X.D."/>
            <person name="Zhao L."/>
            <person name="Wei J.T."/>
            <person name="Ye R.Z."/>
            <person name="Que T.C."/>
            <person name="Du C.H."/>
            <person name="Zhou Y.H."/>
            <person name="Cheng J.X."/>
            <person name="Dai P.F."/>
            <person name="Guo W.B."/>
            <person name="Han X.H."/>
            <person name="Huang E.J."/>
            <person name="Li L.F."/>
            <person name="Wei W."/>
            <person name="Gao Y.C."/>
            <person name="Liu J.Z."/>
            <person name="Shao H.Z."/>
            <person name="Wang X."/>
            <person name="Wang C.C."/>
            <person name="Yang T.C."/>
            <person name="Huo Q.B."/>
            <person name="Li W."/>
            <person name="Chen H.Y."/>
            <person name="Chen S.E."/>
            <person name="Zhou L.G."/>
            <person name="Ni X.B."/>
            <person name="Tian J.H."/>
            <person name="Sheng Y."/>
            <person name="Liu T."/>
            <person name="Pan Y.S."/>
            <person name="Xia L.Y."/>
            <person name="Li J."/>
            <person name="Zhao F."/>
            <person name="Cao W.C."/>
        </authorList>
    </citation>
    <scope>NUCLEOTIDE SEQUENCE</scope>
    <source>
        <strain evidence="1">Rmic-2018</strain>
    </source>
</reference>
<dbReference type="EMBL" id="JABSTU010000010">
    <property type="protein sequence ID" value="KAH8018723.1"/>
    <property type="molecule type" value="Genomic_DNA"/>
</dbReference>
<dbReference type="AlphaFoldDB" id="A0A9J6D9H3"/>
<evidence type="ECO:0000313" key="2">
    <source>
        <dbReference type="Proteomes" id="UP000821866"/>
    </source>
</evidence>
<sequence>MDRSVQGVSAAADGRGVRFPSAPTEYRFLFPTLPSGDSLEQGVFLRGYLAKRPYRLQHFRSPLEEVGLIKAITGNGAFQMNHIWLVKMRSKADKDASLKTGGLKVKSGFPAIIDPIQPDVTLKFHCVEFSV</sequence>
<name>A0A9J6D9H3_RHIMP</name>
<gene>
    <name evidence="1" type="ORF">HPB51_010979</name>
</gene>
<dbReference type="Proteomes" id="UP000821866">
    <property type="component" value="Chromosome 8"/>
</dbReference>
<evidence type="ECO:0000313" key="1">
    <source>
        <dbReference type="EMBL" id="KAH8018723.1"/>
    </source>
</evidence>
<comment type="caution">
    <text evidence="1">The sequence shown here is derived from an EMBL/GenBank/DDBJ whole genome shotgun (WGS) entry which is preliminary data.</text>
</comment>
<accession>A0A9J6D9H3</accession>